<evidence type="ECO:0000256" key="1">
    <source>
        <dbReference type="SAM" id="MobiDB-lite"/>
    </source>
</evidence>
<keyword evidence="3" id="KW-1185">Reference proteome</keyword>
<name>A0ABW2JX59_9ACTN</name>
<reference evidence="3" key="1">
    <citation type="journal article" date="2019" name="Int. J. Syst. Evol. Microbiol.">
        <title>The Global Catalogue of Microorganisms (GCM) 10K type strain sequencing project: providing services to taxonomists for standard genome sequencing and annotation.</title>
        <authorList>
            <consortium name="The Broad Institute Genomics Platform"/>
            <consortium name="The Broad Institute Genome Sequencing Center for Infectious Disease"/>
            <person name="Wu L."/>
            <person name="Ma J."/>
        </authorList>
    </citation>
    <scope>NUCLEOTIDE SEQUENCE [LARGE SCALE GENOMIC DNA]</scope>
    <source>
        <strain evidence="3">SYNS20</strain>
    </source>
</reference>
<feature type="region of interest" description="Disordered" evidence="1">
    <location>
        <begin position="1"/>
        <end position="47"/>
    </location>
</feature>
<dbReference type="RefSeq" id="WP_381840566.1">
    <property type="nucleotide sequence ID" value="NZ_JBHTCF010000031.1"/>
</dbReference>
<dbReference type="Proteomes" id="UP001596523">
    <property type="component" value="Unassembled WGS sequence"/>
</dbReference>
<sequence length="415" mass="45020">MTAPPLEDTPFARGAVRQEPAGPATAAAAGTRAQEQHRPPGARPGRPRVLIAPVTVTPSKPLTPSHLKGLLWTDVMYRATSALADVTYQCSHTTFHATEQTAGFWEFLDRSYGDLDYEQLDEEAVGRLYVAFRGAERAPAAALRPYTDAAERGWVHPASARVLRLWSRHYAALGLHDPGLQTHQPPGLSLDAALERLGELGLCLDQRAAGGPVYLDLTRHGLPLRPLVSASGRPNYLACALRELLPMAADFDEVVLLYDSDLDSDYQLLQRVIGALGPAVRRVSVGRVPVDGRILSARHGGWQDHHAGVLLDTALAQHDAAAVRLGMRLYFIGALGPGRRESFRARLLHQWIGRSGRLLDAAAAAGPAADPPDLTDRLTRHRKDHLFVDPYRLTAGLLGRRSAAPGADLLNAVYL</sequence>
<protein>
    <submittedName>
        <fullName evidence="2">Uncharacterized protein</fullName>
    </submittedName>
</protein>
<accession>A0ABW2JX59</accession>
<dbReference type="EMBL" id="JBHTCF010000031">
    <property type="protein sequence ID" value="MFC7310302.1"/>
    <property type="molecule type" value="Genomic_DNA"/>
</dbReference>
<organism evidence="2 3">
    <name type="scientific">Streptomyces monticola</name>
    <dbReference type="NCBI Taxonomy" id="2666263"/>
    <lineage>
        <taxon>Bacteria</taxon>
        <taxon>Bacillati</taxon>
        <taxon>Actinomycetota</taxon>
        <taxon>Actinomycetes</taxon>
        <taxon>Kitasatosporales</taxon>
        <taxon>Streptomycetaceae</taxon>
        <taxon>Streptomyces</taxon>
    </lineage>
</organism>
<evidence type="ECO:0000313" key="3">
    <source>
        <dbReference type="Proteomes" id="UP001596523"/>
    </source>
</evidence>
<gene>
    <name evidence="2" type="ORF">ACFQVC_39585</name>
</gene>
<evidence type="ECO:0000313" key="2">
    <source>
        <dbReference type="EMBL" id="MFC7310302.1"/>
    </source>
</evidence>
<feature type="compositionally biased region" description="Low complexity" evidence="1">
    <location>
        <begin position="17"/>
        <end position="33"/>
    </location>
</feature>
<proteinExistence type="predicted"/>
<comment type="caution">
    <text evidence="2">The sequence shown here is derived from an EMBL/GenBank/DDBJ whole genome shotgun (WGS) entry which is preliminary data.</text>
</comment>